<dbReference type="FunFam" id="1.25.40.10:FF:000197">
    <property type="entry name" value="Tetratricopeptide repeat domain 21B"/>
    <property type="match status" value="1"/>
</dbReference>
<accession>A0A9Q1H5U2</accession>
<comment type="caution">
    <text evidence="11">The sequence shown here is derived from an EMBL/GenBank/DDBJ whole genome shotgun (WGS) entry which is preliminary data.</text>
</comment>
<dbReference type="FunFam" id="1.25.40.10:FF:000245">
    <property type="entry name" value="Tetratricopeptide repeat domain 21B"/>
    <property type="match status" value="1"/>
</dbReference>
<dbReference type="InterPro" id="IPR056836">
    <property type="entry name" value="ARM_TT21_4th"/>
</dbReference>
<evidence type="ECO:0000259" key="10">
    <source>
        <dbReference type="Pfam" id="PF25068"/>
    </source>
</evidence>
<evidence type="ECO:0000256" key="1">
    <source>
        <dbReference type="ARBA" id="ARBA00010935"/>
    </source>
</evidence>
<dbReference type="InterPro" id="IPR056834">
    <property type="entry name" value="ARM_TT21_C"/>
</dbReference>
<dbReference type="SMART" id="SM00028">
    <property type="entry name" value="TPR"/>
    <property type="match status" value="13"/>
</dbReference>
<evidence type="ECO:0000259" key="9">
    <source>
        <dbReference type="Pfam" id="PF25064"/>
    </source>
</evidence>
<evidence type="ECO:0000313" key="11">
    <source>
        <dbReference type="EMBL" id="KAJ8036597.1"/>
    </source>
</evidence>
<dbReference type="InterPro" id="IPR056832">
    <property type="entry name" value="ARM_TT21_2nd"/>
</dbReference>
<keyword evidence="12" id="KW-1185">Reference proteome</keyword>
<evidence type="ECO:0000259" key="7">
    <source>
        <dbReference type="Pfam" id="PF25062"/>
    </source>
</evidence>
<evidence type="ECO:0000256" key="3">
    <source>
        <dbReference type="ARBA" id="ARBA00022803"/>
    </source>
</evidence>
<dbReference type="Proteomes" id="UP001152320">
    <property type="component" value="Chromosome 9"/>
</dbReference>
<dbReference type="FunFam" id="1.25.40.10:FF:000219">
    <property type="entry name" value="Tetratricopeptide repeat domain 21B"/>
    <property type="match status" value="1"/>
</dbReference>
<evidence type="ECO:0000256" key="5">
    <source>
        <dbReference type="SAM" id="Coils"/>
    </source>
</evidence>
<dbReference type="Pfam" id="PF25063">
    <property type="entry name" value="ARM_TT21_C"/>
    <property type="match status" value="1"/>
</dbReference>
<evidence type="ECO:0000259" key="6">
    <source>
        <dbReference type="Pfam" id="PF25060"/>
    </source>
</evidence>
<protein>
    <submittedName>
        <fullName evidence="11">Tetratricopeptide repeat protein 21B</fullName>
    </submittedName>
</protein>
<gene>
    <name evidence="11" type="ORF">HOLleu_20617</name>
</gene>
<feature type="domain" description="Tetratricopeptide repeat protein 21A/21B fourth ARM" evidence="10">
    <location>
        <begin position="762"/>
        <end position="915"/>
    </location>
</feature>
<feature type="repeat" description="TPR" evidence="4">
    <location>
        <begin position="793"/>
        <end position="826"/>
    </location>
</feature>
<feature type="coiled-coil region" evidence="5">
    <location>
        <begin position="1098"/>
        <end position="1125"/>
    </location>
</feature>
<feature type="domain" description="Tetratricopeptide repeat protein 21A/21B second ARM" evidence="6">
    <location>
        <begin position="272"/>
        <end position="543"/>
    </location>
</feature>
<dbReference type="Gene3D" id="1.25.40.10">
    <property type="entry name" value="Tetratricopeptide repeat domain"/>
    <property type="match status" value="6"/>
</dbReference>
<dbReference type="InterPro" id="IPR011990">
    <property type="entry name" value="TPR-like_helical_dom_sf"/>
</dbReference>
<feature type="domain" description="Tetratricopeptide repeat protein 21A/21B N-terminal ARM repeat" evidence="7">
    <location>
        <begin position="13"/>
        <end position="235"/>
    </location>
</feature>
<keyword evidence="2" id="KW-0677">Repeat</keyword>
<comment type="similarity">
    <text evidence="1">Belongs to the TTC21 family.</text>
</comment>
<feature type="domain" description="Tetratricopeptide repeat protein 21A/21B C-terminal ARM" evidence="8">
    <location>
        <begin position="1107"/>
        <end position="1315"/>
    </location>
</feature>
<dbReference type="GO" id="GO:0035721">
    <property type="term" value="P:intraciliary retrograde transport"/>
    <property type="evidence" value="ECO:0007669"/>
    <property type="project" value="TreeGrafter"/>
</dbReference>
<feature type="repeat" description="TPR" evidence="4">
    <location>
        <begin position="726"/>
        <end position="759"/>
    </location>
</feature>
<dbReference type="GO" id="GO:0030991">
    <property type="term" value="C:intraciliary transport particle A"/>
    <property type="evidence" value="ECO:0007669"/>
    <property type="project" value="TreeGrafter"/>
</dbReference>
<dbReference type="EMBL" id="JAIZAY010000009">
    <property type="protein sequence ID" value="KAJ8036597.1"/>
    <property type="molecule type" value="Genomic_DNA"/>
</dbReference>
<dbReference type="InterPro" id="IPR040364">
    <property type="entry name" value="TTC21A/TTC21B"/>
</dbReference>
<keyword evidence="5" id="KW-0175">Coiled coil</keyword>
<feature type="repeat" description="TPR" evidence="4">
    <location>
        <begin position="1201"/>
        <end position="1234"/>
    </location>
</feature>
<dbReference type="InterPro" id="IPR056833">
    <property type="entry name" value="ARM_TT21_N"/>
</dbReference>
<dbReference type="Pfam" id="PF25068">
    <property type="entry name" value="ARM_TT21_4th"/>
    <property type="match status" value="1"/>
</dbReference>
<feature type="domain" description="Tetratricopeptide repeat protein 21A/21B fifth ARM repeats" evidence="9">
    <location>
        <begin position="957"/>
        <end position="1072"/>
    </location>
</feature>
<evidence type="ECO:0000256" key="4">
    <source>
        <dbReference type="PROSITE-ProRule" id="PRU00339"/>
    </source>
</evidence>
<dbReference type="PROSITE" id="PS50005">
    <property type="entry name" value="TPR"/>
    <property type="match status" value="5"/>
</dbReference>
<name>A0A9Q1H5U2_HOLLE</name>
<dbReference type="Pfam" id="PF25062">
    <property type="entry name" value="ARM_TT21_N"/>
    <property type="match status" value="1"/>
</dbReference>
<evidence type="ECO:0000256" key="2">
    <source>
        <dbReference type="ARBA" id="ARBA00022737"/>
    </source>
</evidence>
<dbReference type="Pfam" id="PF25058">
    <property type="entry name" value="ARM_TT21"/>
    <property type="match status" value="1"/>
</dbReference>
<dbReference type="Pfam" id="PF25064">
    <property type="entry name" value="ARM_TT21_5th"/>
    <property type="match status" value="1"/>
</dbReference>
<dbReference type="PANTHER" id="PTHR14699:SF0">
    <property type="entry name" value="TETRATRICOPEPTIDE REPEAT PROTEIN 21 HOMOLOG"/>
    <property type="match status" value="1"/>
</dbReference>
<keyword evidence="3 4" id="KW-0802">TPR repeat</keyword>
<reference evidence="11" key="1">
    <citation type="submission" date="2021-10" db="EMBL/GenBank/DDBJ databases">
        <title>Tropical sea cucumber genome reveals ecological adaptation and Cuvierian tubules defense mechanism.</title>
        <authorList>
            <person name="Chen T."/>
        </authorList>
    </citation>
    <scope>NUCLEOTIDE SEQUENCE</scope>
    <source>
        <strain evidence="11">Nanhai2018</strain>
        <tissue evidence="11">Muscle</tissue>
    </source>
</reference>
<proteinExistence type="inferred from homology"/>
<dbReference type="OrthoDB" id="10259630at2759"/>
<dbReference type="GO" id="GO:0061512">
    <property type="term" value="P:protein localization to cilium"/>
    <property type="evidence" value="ECO:0007669"/>
    <property type="project" value="TreeGrafter"/>
</dbReference>
<evidence type="ECO:0000313" key="12">
    <source>
        <dbReference type="Proteomes" id="UP001152320"/>
    </source>
</evidence>
<feature type="repeat" description="TPR" evidence="4">
    <location>
        <begin position="495"/>
        <end position="528"/>
    </location>
</feature>
<dbReference type="InterPro" id="IPR019734">
    <property type="entry name" value="TPR_rpt"/>
</dbReference>
<dbReference type="Pfam" id="PF25060">
    <property type="entry name" value="ARM_TT21_2nd"/>
    <property type="match status" value="1"/>
</dbReference>
<dbReference type="PANTHER" id="PTHR14699">
    <property type="entry name" value="STI2 PROTEIN-RELATED"/>
    <property type="match status" value="1"/>
</dbReference>
<evidence type="ECO:0000259" key="8">
    <source>
        <dbReference type="Pfam" id="PF25063"/>
    </source>
</evidence>
<feature type="repeat" description="TPR" evidence="4">
    <location>
        <begin position="956"/>
        <end position="989"/>
    </location>
</feature>
<sequence>MAAEDETTMALLNFYCQEKLYHHMQASAVDAIRKYGSDPVLVFFKAYGLILEGSASEAIRELEAIRDNDTIHLCATMALIYAHKKSKSQDREAMQELDTKLKEERKSANDKALFFAGLFLWHTGRHDKAREYVDRSMKMSQGSVESLVLRAWIDMTCGREAYVKKASKYFEEVLNKSPRQLQGMMGKARLFSIRNNYSSSLEVINEVVVAYPGFMPALVEKMRLQLALQDWEQTMETAQRAISQDSYCLEAVRMETLHLLCREGSYDEAAAKLGELIQMLDRFEPQNADVYHDYCQTFARLCGRNPQVLQQTFTMVERSMEISPQSAEYPTEAGYQLLLQGRTRDAFKCYKNAMKLDETSVVALTGMIRCQLLDGNIEDAEQHLEFLGEIQESIGKSSEILYLKALLGIKKNKPTEEIVELLNEASQVHFASLKGLPLGIAYFTQMNPDFVLEIVQDYLRFAPTEPQAAGQPVSPVLQRCNAVLDPITKAVPGLVDSFFLLGKVRYLMGSVEQAQTSLQKCLDAKPQFADAHLLMAQIHLHQGNFQQSQQSLEMGLSYNFEVREMPLYHLIRARAQKKMGQLNECVKTLQTAMNLSGVKKRAGSAARRNKGGVSVSVTDRASVYLELAEAYRATDAQHEAAKIMQDAIHEFAGTSEEIRITISNAELALHRGDTEQALTMLRNVTPEQSYFVQARIKMGDIYLNHRKDRRLYIACIRELCDKHPSTETSLLLGDAYMNIQETEKAIAIYEQALKKNPKDSALASKIGQAYVKTHQYGKAIAYYEAALKTGGQSILRLDLGELLLKLRQYEKAEKHLQLALEQNPGTDLPSLMEHTKLNNLLAKVHIKANKMEDAMLALSKARDLQARVLKRVQMEQPESVQAQKTLAASICSQIAEHCASQNDMEKAAKFYKEALVYSEDDSKAMLELSRLHLSQGELDQCQHQLVKLLQTGNDSDAATMMMADLMFRKGNYDEAMFHFQQLLQQNPDNFEALARLIDLLRRAGKLLEVPGFLEEAEKSSARAAMDPGLSYCKGLYEWHIGNTGVAVNHFNMARKDSDWGDRARENMITICINPDNDTVGGETFETGNIDSVSAAEKVDSEQSAVRTAEKLLKEMSAEKNFAKLKLLENYALMASKSKPNIEKALSGFMEMATSEQQTESVPALLGVATAYMMMKQTPRARNQLKRIAKMEWNPVDAEEFEKSWLLLSDIYISSGKYDMATELLKKCLQHNQSSCKAYEYLGFIMEKEQSYQDAASNYEKAWLYSNQTSPTIGYKLAFNYMKAKRYVDAIDICHKVLAQHSDYPRMRKDILEKARLAIRT</sequence>
<dbReference type="Pfam" id="PF13176">
    <property type="entry name" value="TPR_7"/>
    <property type="match status" value="1"/>
</dbReference>
<dbReference type="SUPFAM" id="SSF48452">
    <property type="entry name" value="TPR-like"/>
    <property type="match status" value="5"/>
</dbReference>
<dbReference type="InterPro" id="IPR056835">
    <property type="entry name" value="ARM_TT21_5th"/>
</dbReference>
<dbReference type="GO" id="GO:0005929">
    <property type="term" value="C:cilium"/>
    <property type="evidence" value="ECO:0007669"/>
    <property type="project" value="GOC"/>
</dbReference>
<organism evidence="11 12">
    <name type="scientific">Holothuria leucospilota</name>
    <name type="common">Black long sea cucumber</name>
    <name type="synonym">Mertensiothuria leucospilota</name>
    <dbReference type="NCBI Taxonomy" id="206669"/>
    <lineage>
        <taxon>Eukaryota</taxon>
        <taxon>Metazoa</taxon>
        <taxon>Echinodermata</taxon>
        <taxon>Eleutherozoa</taxon>
        <taxon>Echinozoa</taxon>
        <taxon>Holothuroidea</taxon>
        <taxon>Aspidochirotacea</taxon>
        <taxon>Aspidochirotida</taxon>
        <taxon>Holothuriidae</taxon>
        <taxon>Holothuria</taxon>
    </lineage>
</organism>